<proteinExistence type="predicted"/>
<sequence length="108" mass="12407">MITIGDTKSMEASFERMRRARSTFNVVENQTEVTVMAARKKDIRDITSKEDCPKFIHSSKKVYIFLEHPVQSLMIDRQAVENQFFPELGNRGAPPPPRFIALERGLLP</sequence>
<reference evidence="1" key="1">
    <citation type="submission" date="2021-01" db="UniProtKB">
        <authorList>
            <consortium name="EnsemblMetazoa"/>
        </authorList>
    </citation>
    <scope>IDENTIFICATION</scope>
    <source>
        <strain evidence="1">DH4</strain>
    </source>
</reference>
<dbReference type="AlphaFoldDB" id="A0A7M7H1C2"/>
<dbReference type="RefSeq" id="XP_006566560.1">
    <property type="nucleotide sequence ID" value="XM_006566497.3"/>
</dbReference>
<accession>A0A8B6Z6K5</accession>
<dbReference type="KEGG" id="ame:102654712"/>
<gene>
    <name evidence="3" type="primary">LOC102654712</name>
</gene>
<keyword evidence="2" id="KW-1185">Reference proteome</keyword>
<organism evidence="1">
    <name type="scientific">Apis mellifera</name>
    <name type="common">Honeybee</name>
    <dbReference type="NCBI Taxonomy" id="7460"/>
    <lineage>
        <taxon>Eukaryota</taxon>
        <taxon>Metazoa</taxon>
        <taxon>Ecdysozoa</taxon>
        <taxon>Arthropoda</taxon>
        <taxon>Hexapoda</taxon>
        <taxon>Insecta</taxon>
        <taxon>Pterygota</taxon>
        <taxon>Neoptera</taxon>
        <taxon>Endopterygota</taxon>
        <taxon>Hymenoptera</taxon>
        <taxon>Apocrita</taxon>
        <taxon>Aculeata</taxon>
        <taxon>Apoidea</taxon>
        <taxon>Anthophila</taxon>
        <taxon>Apidae</taxon>
        <taxon>Apis</taxon>
    </lineage>
</organism>
<reference evidence="3" key="2">
    <citation type="submission" date="2025-04" db="UniProtKB">
        <authorList>
            <consortium name="RefSeq"/>
        </authorList>
    </citation>
    <scope>IDENTIFICATION</scope>
    <source>
        <strain evidence="3">DH4</strain>
        <tissue evidence="3">Whole body</tissue>
    </source>
</reference>
<dbReference type="EnsemblMetazoa" id="XM_006566497">
    <property type="protein sequence ID" value="XP_006566560"/>
    <property type="gene ID" value="LOC102654712"/>
</dbReference>
<dbReference type="Proteomes" id="UP000005203">
    <property type="component" value="Linkage group LG11"/>
</dbReference>
<protein>
    <submittedName>
        <fullName evidence="3">Uncharacterized protein LOC102654712</fullName>
    </submittedName>
</protein>
<evidence type="ECO:0000313" key="2">
    <source>
        <dbReference type="Proteomes" id="UP000005203"/>
    </source>
</evidence>
<evidence type="ECO:0000313" key="1">
    <source>
        <dbReference type="EnsemblMetazoa" id="XP_006566560"/>
    </source>
</evidence>
<dbReference type="GeneID" id="102654712"/>
<name>A0A7M7H1C2_APIME</name>
<accession>A0A7M7H1C2</accession>
<evidence type="ECO:0000313" key="3">
    <source>
        <dbReference type="RefSeq" id="XP_006566560.1"/>
    </source>
</evidence>